<dbReference type="InterPro" id="IPR058488">
    <property type="entry name" value="DUF8175"/>
</dbReference>
<dbReference type="AlphaFoldDB" id="A0A1H3TFH3"/>
<protein>
    <recommendedName>
        <fullName evidence="2">DUF8175 domain-containing protein</fullName>
    </recommendedName>
</protein>
<keyword evidence="1" id="KW-0472">Membrane</keyword>
<keyword evidence="4" id="KW-1185">Reference proteome</keyword>
<dbReference type="EMBL" id="FNPZ01000005">
    <property type="protein sequence ID" value="SDZ48591.1"/>
    <property type="molecule type" value="Genomic_DNA"/>
</dbReference>
<proteinExistence type="predicted"/>
<dbReference type="RefSeq" id="WP_092557413.1">
    <property type="nucleotide sequence ID" value="NZ_FNPZ01000005.1"/>
</dbReference>
<dbReference type="OrthoDB" id="4428031at2"/>
<gene>
    <name evidence="3" type="ORF">SAMN05216554_4141</name>
</gene>
<dbReference type="Pfam" id="PF26526">
    <property type="entry name" value="DUF8175"/>
    <property type="match status" value="1"/>
</dbReference>
<evidence type="ECO:0000313" key="4">
    <source>
        <dbReference type="Proteomes" id="UP000198891"/>
    </source>
</evidence>
<evidence type="ECO:0000313" key="3">
    <source>
        <dbReference type="EMBL" id="SDZ48591.1"/>
    </source>
</evidence>
<accession>A0A1H3TFH3</accession>
<reference evidence="3 4" key="1">
    <citation type="submission" date="2016-10" db="EMBL/GenBank/DDBJ databases">
        <authorList>
            <person name="de Groot N.N."/>
        </authorList>
    </citation>
    <scope>NUCLEOTIDE SEQUENCE [LARGE SCALE GENOMIC DNA]</scope>
    <source>
        <strain evidence="3 4">CGMCC 4.3491</strain>
    </source>
</reference>
<feature type="domain" description="DUF8175" evidence="2">
    <location>
        <begin position="48"/>
        <end position="234"/>
    </location>
</feature>
<feature type="transmembrane region" description="Helical" evidence="1">
    <location>
        <begin position="12"/>
        <end position="34"/>
    </location>
</feature>
<keyword evidence="1" id="KW-0812">Transmembrane</keyword>
<sequence>MSSTETRSPFKSRGFIAAAIVVGIIVLAGIVVLVNSLTRGGDPVTTAAPTPAGSAEPSSADASVCGLEGFEEESSLTSAPENEWVLVGTMAAPAEGSDAGPGEVDGTFRSCYAHTAEGALFAVVGYFAVSSDARNTSRLYELLASGGVREELEANPQEGDPSTVRLQVAGFKVNSYTAEEATIDVAWSSTTQQGALISLPMVVQWEGGDWKVLVPDSGVPYAPTQIQNLGGYIPWAGV</sequence>
<name>A0A1H3TFH3_9MICO</name>
<evidence type="ECO:0000259" key="2">
    <source>
        <dbReference type="Pfam" id="PF26526"/>
    </source>
</evidence>
<dbReference type="STRING" id="381665.SAMN05216554_4141"/>
<organism evidence="3 4">
    <name type="scientific">Herbiconiux ginsengi</name>
    <dbReference type="NCBI Taxonomy" id="381665"/>
    <lineage>
        <taxon>Bacteria</taxon>
        <taxon>Bacillati</taxon>
        <taxon>Actinomycetota</taxon>
        <taxon>Actinomycetes</taxon>
        <taxon>Micrococcales</taxon>
        <taxon>Microbacteriaceae</taxon>
        <taxon>Herbiconiux</taxon>
    </lineage>
</organism>
<keyword evidence="1" id="KW-1133">Transmembrane helix</keyword>
<dbReference type="Proteomes" id="UP000198891">
    <property type="component" value="Unassembled WGS sequence"/>
</dbReference>
<evidence type="ECO:0000256" key="1">
    <source>
        <dbReference type="SAM" id="Phobius"/>
    </source>
</evidence>